<dbReference type="RefSeq" id="WP_378311744.1">
    <property type="nucleotide sequence ID" value="NZ_JBHUKS010000032.1"/>
</dbReference>
<gene>
    <name evidence="15" type="ORF">ACFSVL_38490</name>
</gene>
<evidence type="ECO:0000256" key="1">
    <source>
        <dbReference type="ARBA" id="ARBA00000085"/>
    </source>
</evidence>
<name>A0ABW5HK91_9PSEU</name>
<dbReference type="InterPro" id="IPR036890">
    <property type="entry name" value="HATPase_C_sf"/>
</dbReference>
<comment type="caution">
    <text evidence="15">The sequence shown here is derived from an EMBL/GenBank/DDBJ whole genome shotgun (WGS) entry which is preliminary data.</text>
</comment>
<feature type="transmembrane region" description="Helical" evidence="12">
    <location>
        <begin position="7"/>
        <end position="28"/>
    </location>
</feature>
<dbReference type="Proteomes" id="UP001597483">
    <property type="component" value="Unassembled WGS sequence"/>
</dbReference>
<keyword evidence="16" id="KW-1185">Reference proteome</keyword>
<dbReference type="InterPro" id="IPR003660">
    <property type="entry name" value="HAMP_dom"/>
</dbReference>
<keyword evidence="8 12" id="KW-1133">Transmembrane helix</keyword>
<keyword evidence="10 12" id="KW-0472">Membrane</keyword>
<comment type="subcellular location">
    <subcellularLocation>
        <location evidence="2">Cell membrane</location>
    </subcellularLocation>
</comment>
<dbReference type="InterPro" id="IPR005467">
    <property type="entry name" value="His_kinase_dom"/>
</dbReference>
<dbReference type="SMART" id="SM00387">
    <property type="entry name" value="HATPase_c"/>
    <property type="match status" value="1"/>
</dbReference>
<evidence type="ECO:0000256" key="8">
    <source>
        <dbReference type="ARBA" id="ARBA00022989"/>
    </source>
</evidence>
<evidence type="ECO:0000313" key="15">
    <source>
        <dbReference type="EMBL" id="MFD2473341.1"/>
    </source>
</evidence>
<dbReference type="PANTHER" id="PTHR45436:SF5">
    <property type="entry name" value="SENSOR HISTIDINE KINASE TRCS"/>
    <property type="match status" value="1"/>
</dbReference>
<feature type="compositionally biased region" description="Pro residues" evidence="11">
    <location>
        <begin position="46"/>
        <end position="60"/>
    </location>
</feature>
<dbReference type="GO" id="GO:0016301">
    <property type="term" value="F:kinase activity"/>
    <property type="evidence" value="ECO:0007669"/>
    <property type="project" value="UniProtKB-KW"/>
</dbReference>
<feature type="domain" description="Histidine kinase" evidence="13">
    <location>
        <begin position="238"/>
        <end position="446"/>
    </location>
</feature>
<dbReference type="InterPro" id="IPR050428">
    <property type="entry name" value="TCS_sensor_his_kinase"/>
</dbReference>
<evidence type="ECO:0000256" key="12">
    <source>
        <dbReference type="SAM" id="Phobius"/>
    </source>
</evidence>
<evidence type="ECO:0000256" key="4">
    <source>
        <dbReference type="ARBA" id="ARBA00022553"/>
    </source>
</evidence>
<dbReference type="EC" id="2.7.13.3" evidence="3"/>
<dbReference type="Gene3D" id="1.10.287.130">
    <property type="match status" value="1"/>
</dbReference>
<dbReference type="PRINTS" id="PR00344">
    <property type="entry name" value="BCTRLSENSOR"/>
</dbReference>
<dbReference type="CDD" id="cd06225">
    <property type="entry name" value="HAMP"/>
    <property type="match status" value="1"/>
</dbReference>
<dbReference type="EMBL" id="JBHUKS010000032">
    <property type="protein sequence ID" value="MFD2473341.1"/>
    <property type="molecule type" value="Genomic_DNA"/>
</dbReference>
<dbReference type="InterPro" id="IPR003661">
    <property type="entry name" value="HisK_dim/P_dom"/>
</dbReference>
<dbReference type="PROSITE" id="PS50109">
    <property type="entry name" value="HIS_KIN"/>
    <property type="match status" value="1"/>
</dbReference>
<evidence type="ECO:0000313" key="16">
    <source>
        <dbReference type="Proteomes" id="UP001597483"/>
    </source>
</evidence>
<evidence type="ECO:0000256" key="5">
    <source>
        <dbReference type="ARBA" id="ARBA00022679"/>
    </source>
</evidence>
<evidence type="ECO:0000256" key="7">
    <source>
        <dbReference type="ARBA" id="ARBA00022777"/>
    </source>
</evidence>
<evidence type="ECO:0000256" key="3">
    <source>
        <dbReference type="ARBA" id="ARBA00012438"/>
    </source>
</evidence>
<reference evidence="16" key="1">
    <citation type="journal article" date="2019" name="Int. J. Syst. Evol. Microbiol.">
        <title>The Global Catalogue of Microorganisms (GCM) 10K type strain sequencing project: providing services to taxonomists for standard genome sequencing and annotation.</title>
        <authorList>
            <consortium name="The Broad Institute Genomics Platform"/>
            <consortium name="The Broad Institute Genome Sequencing Center for Infectious Disease"/>
            <person name="Wu L."/>
            <person name="Ma J."/>
        </authorList>
    </citation>
    <scope>NUCLEOTIDE SEQUENCE [LARGE SCALE GENOMIC DNA]</scope>
    <source>
        <strain evidence="16">CGMCC 4.7641</strain>
    </source>
</reference>
<dbReference type="PROSITE" id="PS50885">
    <property type="entry name" value="HAMP"/>
    <property type="match status" value="1"/>
</dbReference>
<protein>
    <recommendedName>
        <fullName evidence="3">histidine kinase</fullName>
        <ecNumber evidence="3">2.7.13.3</ecNumber>
    </recommendedName>
</protein>
<feature type="transmembrane region" description="Helical" evidence="12">
    <location>
        <begin position="156"/>
        <end position="175"/>
    </location>
</feature>
<dbReference type="Gene3D" id="6.10.340.10">
    <property type="match status" value="1"/>
</dbReference>
<dbReference type="InterPro" id="IPR036097">
    <property type="entry name" value="HisK_dim/P_sf"/>
</dbReference>
<dbReference type="InterPro" id="IPR004358">
    <property type="entry name" value="Sig_transdc_His_kin-like_C"/>
</dbReference>
<dbReference type="SUPFAM" id="SSF47384">
    <property type="entry name" value="Homodimeric domain of signal transducing histidine kinase"/>
    <property type="match status" value="1"/>
</dbReference>
<evidence type="ECO:0000256" key="11">
    <source>
        <dbReference type="SAM" id="MobiDB-lite"/>
    </source>
</evidence>
<dbReference type="InterPro" id="IPR003594">
    <property type="entry name" value="HATPase_dom"/>
</dbReference>
<dbReference type="Pfam" id="PF00672">
    <property type="entry name" value="HAMP"/>
    <property type="match status" value="1"/>
</dbReference>
<feature type="region of interest" description="Disordered" evidence="11">
    <location>
        <begin position="44"/>
        <end position="69"/>
    </location>
</feature>
<dbReference type="Pfam" id="PF02518">
    <property type="entry name" value="HATPase_c"/>
    <property type="match status" value="1"/>
</dbReference>
<dbReference type="CDD" id="cd00082">
    <property type="entry name" value="HisKA"/>
    <property type="match status" value="1"/>
</dbReference>
<keyword evidence="9" id="KW-0902">Two-component regulatory system</keyword>
<keyword evidence="4" id="KW-0597">Phosphoprotein</keyword>
<evidence type="ECO:0000256" key="6">
    <source>
        <dbReference type="ARBA" id="ARBA00022692"/>
    </source>
</evidence>
<organism evidence="15 16">
    <name type="scientific">Amycolatopsis silviterrae</name>
    <dbReference type="NCBI Taxonomy" id="1656914"/>
    <lineage>
        <taxon>Bacteria</taxon>
        <taxon>Bacillati</taxon>
        <taxon>Actinomycetota</taxon>
        <taxon>Actinomycetes</taxon>
        <taxon>Pseudonocardiales</taxon>
        <taxon>Pseudonocardiaceae</taxon>
        <taxon>Amycolatopsis</taxon>
    </lineage>
</organism>
<dbReference type="SUPFAM" id="SSF55874">
    <property type="entry name" value="ATPase domain of HSP90 chaperone/DNA topoisomerase II/histidine kinase"/>
    <property type="match status" value="1"/>
</dbReference>
<sequence>MLLRSRVALITAAIVAVAIAVISTVTYLSTEHSLRAQLDETLLGGWPPPGARPPDQPKPGPADLCRPGPPGRPLQRFVEGIQLLKADGTVCSPPGVDSVVLEPADRTARVVTLRDGYTQSGKPVRVLLGPLGDGNVLAISRSLAEVDSTLAGLRTILIAVSVLGALLAAAAGLLLTRRTLRPMARLTGAAEEIARTHDLDLPVTVSGRDEVGRLGRAFAAMTGALADSRRRQRALVTDAAHELRTPLTSLRTNIDLLARSERTGRALADRGRLLDRLQVQAGELGDLVTELVVLARDEHEFDHAEVAMGTVVRHAVRRAASRARNHTFAVDSAEWTVSGDEGALERMVLNLLDNALKFSPAGSVVTVRSAPGLVSVADEGPGIAPADRAPAFDRFWRSPEARSLPGSGLGLAIVADVAAAHGGYACFEDPPSGRGALAVVRLPTEGSWADGVIPGVSAKCRNER</sequence>
<evidence type="ECO:0000259" key="14">
    <source>
        <dbReference type="PROSITE" id="PS50885"/>
    </source>
</evidence>
<dbReference type="Pfam" id="PF00512">
    <property type="entry name" value="HisKA"/>
    <property type="match status" value="1"/>
</dbReference>
<dbReference type="PANTHER" id="PTHR45436">
    <property type="entry name" value="SENSOR HISTIDINE KINASE YKOH"/>
    <property type="match status" value="1"/>
</dbReference>
<evidence type="ECO:0000256" key="2">
    <source>
        <dbReference type="ARBA" id="ARBA00004236"/>
    </source>
</evidence>
<dbReference type="CDD" id="cd00075">
    <property type="entry name" value="HATPase"/>
    <property type="match status" value="1"/>
</dbReference>
<keyword evidence="5" id="KW-0808">Transferase</keyword>
<proteinExistence type="predicted"/>
<dbReference type="SMART" id="SM00304">
    <property type="entry name" value="HAMP"/>
    <property type="match status" value="1"/>
</dbReference>
<evidence type="ECO:0000259" key="13">
    <source>
        <dbReference type="PROSITE" id="PS50109"/>
    </source>
</evidence>
<feature type="domain" description="HAMP" evidence="14">
    <location>
        <begin position="177"/>
        <end position="230"/>
    </location>
</feature>
<dbReference type="Gene3D" id="3.30.565.10">
    <property type="entry name" value="Histidine kinase-like ATPase, C-terminal domain"/>
    <property type="match status" value="1"/>
</dbReference>
<dbReference type="SUPFAM" id="SSF158472">
    <property type="entry name" value="HAMP domain-like"/>
    <property type="match status" value="1"/>
</dbReference>
<evidence type="ECO:0000256" key="9">
    <source>
        <dbReference type="ARBA" id="ARBA00023012"/>
    </source>
</evidence>
<keyword evidence="6 12" id="KW-0812">Transmembrane</keyword>
<dbReference type="SMART" id="SM00388">
    <property type="entry name" value="HisKA"/>
    <property type="match status" value="1"/>
</dbReference>
<evidence type="ECO:0000256" key="10">
    <source>
        <dbReference type="ARBA" id="ARBA00023136"/>
    </source>
</evidence>
<accession>A0ABW5HK91</accession>
<keyword evidence="7 15" id="KW-0418">Kinase</keyword>
<comment type="catalytic activity">
    <reaction evidence="1">
        <text>ATP + protein L-histidine = ADP + protein N-phospho-L-histidine.</text>
        <dbReference type="EC" id="2.7.13.3"/>
    </reaction>
</comment>